<dbReference type="RefSeq" id="WP_205087534.1">
    <property type="nucleotide sequence ID" value="NZ_JACJLA010000004.1"/>
</dbReference>
<sequence length="239" mass="25132">MQTNPYTAPAELITGGRVTTTINSITVDFDTIHYAICTGPLHGGLHHVMAVRNQQLAFFVETEKELPGGSAANYLAAEFEQVDLPVNFCSGLLTSASMEKHAYAKVEQGSVIVEVIATAGFEATAHRAGDGYLYEEADGSFHSPGTINLLIFTNKALTDGAMVRALITVTEAKAAALADAGKTSVVSHNIATGTATDRVILTIDTGGEILTDAGTFSLFGDTLAKAVRLALARCVENLK</sequence>
<comment type="caution">
    <text evidence="1">The sequence shown here is derived from an EMBL/GenBank/DDBJ whole genome shotgun (WGS) entry which is preliminary data.</text>
</comment>
<reference evidence="1 2" key="1">
    <citation type="journal article" date="2021" name="Sci. Rep.">
        <title>The distribution of antibiotic resistance genes in chicken gut microbiota commensals.</title>
        <authorList>
            <person name="Juricova H."/>
            <person name="Matiasovicova J."/>
            <person name="Kubasova T."/>
            <person name="Cejkova D."/>
            <person name="Rychlik I."/>
        </authorList>
    </citation>
    <scope>NUCLEOTIDE SEQUENCE [LARGE SCALE GENOMIC DNA]</scope>
    <source>
        <strain evidence="1 2">An537</strain>
    </source>
</reference>
<dbReference type="Pfam" id="PF01955">
    <property type="entry name" value="CbiZ"/>
    <property type="match status" value="1"/>
</dbReference>
<organism evidence="1 2">
    <name type="scientific">Veillonella magna</name>
    <dbReference type="NCBI Taxonomy" id="464322"/>
    <lineage>
        <taxon>Bacteria</taxon>
        <taxon>Bacillati</taxon>
        <taxon>Bacillota</taxon>
        <taxon>Negativicutes</taxon>
        <taxon>Veillonellales</taxon>
        <taxon>Veillonellaceae</taxon>
        <taxon>Veillonella</taxon>
    </lineage>
</organism>
<protein>
    <submittedName>
        <fullName evidence="1">Adenosylcobinamide amidohydrolase</fullName>
    </submittedName>
</protein>
<evidence type="ECO:0000313" key="1">
    <source>
        <dbReference type="EMBL" id="MBM6912340.1"/>
    </source>
</evidence>
<accession>A0ABS2GG80</accession>
<dbReference type="PANTHER" id="PTHR35336">
    <property type="entry name" value="ADENOSYLCOBINAMIDE AMIDOHYDROLASE"/>
    <property type="match status" value="1"/>
</dbReference>
<dbReference type="InterPro" id="IPR002808">
    <property type="entry name" value="AdoCbi_amidolase"/>
</dbReference>
<dbReference type="Proteomes" id="UP000707138">
    <property type="component" value="Unassembled WGS sequence"/>
</dbReference>
<evidence type="ECO:0000313" key="2">
    <source>
        <dbReference type="Proteomes" id="UP000707138"/>
    </source>
</evidence>
<dbReference type="PANTHER" id="PTHR35336:SF5">
    <property type="entry name" value="ADENOSYLCOBINAMIDE AMIDOHYDROLASE"/>
    <property type="match status" value="1"/>
</dbReference>
<proteinExistence type="predicted"/>
<gene>
    <name evidence="1" type="ORF">H6A01_03205</name>
</gene>
<keyword evidence="2" id="KW-1185">Reference proteome</keyword>
<name>A0ABS2GG80_9FIRM</name>
<dbReference type="EMBL" id="JACJLA010000004">
    <property type="protein sequence ID" value="MBM6912340.1"/>
    <property type="molecule type" value="Genomic_DNA"/>
</dbReference>
<dbReference type="InterPro" id="IPR052209">
    <property type="entry name" value="CbiZ"/>
</dbReference>